<keyword evidence="4" id="KW-1185">Reference proteome</keyword>
<proteinExistence type="predicted"/>
<feature type="region of interest" description="Disordered" evidence="1">
    <location>
        <begin position="41"/>
        <end position="82"/>
    </location>
</feature>
<evidence type="ECO:0000256" key="1">
    <source>
        <dbReference type="SAM" id="MobiDB-lite"/>
    </source>
</evidence>
<feature type="signal peptide" evidence="2">
    <location>
        <begin position="1"/>
        <end position="25"/>
    </location>
</feature>
<reference evidence="4" key="1">
    <citation type="journal article" date="2019" name="Int. J. Syst. Evol. Microbiol.">
        <title>The Global Catalogue of Microorganisms (GCM) 10K type strain sequencing project: providing services to taxonomists for standard genome sequencing and annotation.</title>
        <authorList>
            <consortium name="The Broad Institute Genomics Platform"/>
            <consortium name="The Broad Institute Genome Sequencing Center for Infectious Disease"/>
            <person name="Wu L."/>
            <person name="Ma J."/>
        </authorList>
    </citation>
    <scope>NUCLEOTIDE SEQUENCE [LARGE SCALE GENOMIC DNA]</scope>
    <source>
        <strain evidence="4">CGMCC 1.18575</strain>
    </source>
</reference>
<dbReference type="Proteomes" id="UP001596113">
    <property type="component" value="Unassembled WGS sequence"/>
</dbReference>
<comment type="caution">
    <text evidence="3">The sequence shown here is derived from an EMBL/GenBank/DDBJ whole genome shotgun (WGS) entry which is preliminary data.</text>
</comment>
<organism evidence="3 4">
    <name type="scientific">Cohnella soli</name>
    <dbReference type="NCBI Taxonomy" id="425005"/>
    <lineage>
        <taxon>Bacteria</taxon>
        <taxon>Bacillati</taxon>
        <taxon>Bacillota</taxon>
        <taxon>Bacilli</taxon>
        <taxon>Bacillales</taxon>
        <taxon>Paenibacillaceae</taxon>
        <taxon>Cohnella</taxon>
    </lineage>
</organism>
<evidence type="ECO:0000256" key="2">
    <source>
        <dbReference type="SAM" id="SignalP"/>
    </source>
</evidence>
<dbReference type="PANTHER" id="PTHR47199">
    <property type="entry name" value="PHOTOSYSTEM II STABILITY/ASSEMBLY FACTOR HCF136, CHLOROPLASTIC"/>
    <property type="match status" value="1"/>
</dbReference>
<dbReference type="SUPFAM" id="SSF110296">
    <property type="entry name" value="Oligoxyloglucan reducing end-specific cellobiohydrolase"/>
    <property type="match status" value="1"/>
</dbReference>
<dbReference type="CDD" id="cd15482">
    <property type="entry name" value="Sialidase_non-viral"/>
    <property type="match status" value="1"/>
</dbReference>
<evidence type="ECO:0000313" key="4">
    <source>
        <dbReference type="Proteomes" id="UP001596113"/>
    </source>
</evidence>
<dbReference type="InterPro" id="IPR015943">
    <property type="entry name" value="WD40/YVTN_repeat-like_dom_sf"/>
</dbReference>
<evidence type="ECO:0000313" key="3">
    <source>
        <dbReference type="EMBL" id="MFC5404925.1"/>
    </source>
</evidence>
<protein>
    <submittedName>
        <fullName evidence="3">WD40/YVTN/BNR-like repeat-containing protein</fullName>
    </submittedName>
</protein>
<dbReference type="EMBL" id="JBHSMI010000028">
    <property type="protein sequence ID" value="MFC5404925.1"/>
    <property type="molecule type" value="Genomic_DNA"/>
</dbReference>
<name>A0ABW0HX47_9BACL</name>
<dbReference type="Gene3D" id="2.130.10.10">
    <property type="entry name" value="YVTN repeat-like/Quinoprotein amine dehydrogenase"/>
    <property type="match status" value="2"/>
</dbReference>
<gene>
    <name evidence="3" type="ORF">ACFPOF_19465</name>
</gene>
<feature type="compositionally biased region" description="Low complexity" evidence="1">
    <location>
        <begin position="41"/>
        <end position="73"/>
    </location>
</feature>
<feature type="chain" id="PRO_5047382257" evidence="2">
    <location>
        <begin position="26"/>
        <end position="415"/>
    </location>
</feature>
<sequence length="415" mass="43658">MTLGNSSNRLLAVWLTVLLTSFAMAGCTSANTKNAVETTSASASIPASADSQPPATASEPTSAPESAPASEPASPEPAPAPEQMAGVTALRLVDFKSGWAGGDGWIARTDDGGKTWNRQWSDRYTANELFALNGREAWAALGNNEGENKTLLHTSDGGKKWAEAGALPNSAFLHFVSSAEGFSGNAHTKDGGRSWHTYKLPDNVVGDTYFHDSKEGWAVSQTDGQINFLRTTDEGANWKQVNTMKTAVPATNAIIRSGGKGDAWIVLIGDSGMSQTSYSLFHTKDAGKHWQPVLANNQAGSGPAPGYEMNAKTQVPSNTGSAPGPLYVVNRDVAFMGGVCSACDLPNTMGKTTDGGKTWINLKPAFPGYGQQLIAAADAKQLWWVLNDPSSASVLYVSSDGGNNWSKAHTFAKPG</sequence>
<accession>A0ABW0HX47</accession>
<dbReference type="PANTHER" id="PTHR47199:SF2">
    <property type="entry name" value="PHOTOSYSTEM II STABILITY_ASSEMBLY FACTOR HCF136, CHLOROPLASTIC"/>
    <property type="match status" value="1"/>
</dbReference>
<dbReference type="RefSeq" id="WP_378135652.1">
    <property type="nucleotide sequence ID" value="NZ_JBHSMI010000028.1"/>
</dbReference>
<keyword evidence="2" id="KW-0732">Signal</keyword>